<comment type="caution">
    <text evidence="1">The sequence shown here is derived from an EMBL/GenBank/DDBJ whole genome shotgun (WGS) entry which is preliminary data.</text>
</comment>
<keyword evidence="2" id="KW-1185">Reference proteome</keyword>
<dbReference type="Proteomes" id="UP001062846">
    <property type="component" value="Chromosome 9"/>
</dbReference>
<sequence length="64" mass="7500">MFKEIFSFEDSTVSQPAVDWSKPPIYDEYTEDGFLIVKKSQRTLVDFFEANNNVQGSNEEQKFQ</sequence>
<evidence type="ECO:0000313" key="2">
    <source>
        <dbReference type="Proteomes" id="UP001062846"/>
    </source>
</evidence>
<gene>
    <name evidence="1" type="ORF">RHMOL_Rhmol09G0227000</name>
</gene>
<evidence type="ECO:0000313" key="1">
    <source>
        <dbReference type="EMBL" id="KAI8539997.1"/>
    </source>
</evidence>
<organism evidence="1 2">
    <name type="scientific">Rhododendron molle</name>
    <name type="common">Chinese azalea</name>
    <name type="synonym">Azalea mollis</name>
    <dbReference type="NCBI Taxonomy" id="49168"/>
    <lineage>
        <taxon>Eukaryota</taxon>
        <taxon>Viridiplantae</taxon>
        <taxon>Streptophyta</taxon>
        <taxon>Embryophyta</taxon>
        <taxon>Tracheophyta</taxon>
        <taxon>Spermatophyta</taxon>
        <taxon>Magnoliopsida</taxon>
        <taxon>eudicotyledons</taxon>
        <taxon>Gunneridae</taxon>
        <taxon>Pentapetalae</taxon>
        <taxon>asterids</taxon>
        <taxon>Ericales</taxon>
        <taxon>Ericaceae</taxon>
        <taxon>Ericoideae</taxon>
        <taxon>Rhodoreae</taxon>
        <taxon>Rhododendron</taxon>
    </lineage>
</organism>
<dbReference type="EMBL" id="CM046396">
    <property type="protein sequence ID" value="KAI8539997.1"/>
    <property type="molecule type" value="Genomic_DNA"/>
</dbReference>
<accession>A0ACC0MHQ3</accession>
<proteinExistence type="predicted"/>
<reference evidence="1" key="1">
    <citation type="submission" date="2022-02" db="EMBL/GenBank/DDBJ databases">
        <title>Plant Genome Project.</title>
        <authorList>
            <person name="Zhang R.-G."/>
        </authorList>
    </citation>
    <scope>NUCLEOTIDE SEQUENCE</scope>
    <source>
        <strain evidence="1">AT1</strain>
    </source>
</reference>
<name>A0ACC0MHQ3_RHOML</name>
<protein>
    <submittedName>
        <fullName evidence="1">Uncharacterized protein</fullName>
    </submittedName>
</protein>